<proteinExistence type="predicted"/>
<evidence type="ECO:0000256" key="2">
    <source>
        <dbReference type="ARBA" id="ARBA00023121"/>
    </source>
</evidence>
<dbReference type="Gene3D" id="3.40.50.10440">
    <property type="entry name" value="Dihydroxyacetone kinase, domain 1"/>
    <property type="match status" value="1"/>
</dbReference>
<name>A0A9D1IHD6_9FIRM</name>
<dbReference type="GO" id="GO:0008289">
    <property type="term" value="F:lipid binding"/>
    <property type="evidence" value="ECO:0007669"/>
    <property type="project" value="UniProtKB-KW"/>
</dbReference>
<dbReference type="InterPro" id="IPR050270">
    <property type="entry name" value="DegV_domain_contain"/>
</dbReference>
<gene>
    <name evidence="3" type="ORF">IAC53_05450</name>
</gene>
<comment type="function">
    <text evidence="1">May bind long-chain fatty acids, such as palmitate, and may play a role in lipid transport or fatty acid metabolism.</text>
</comment>
<dbReference type="PROSITE" id="PS51482">
    <property type="entry name" value="DEGV"/>
    <property type="match status" value="1"/>
</dbReference>
<evidence type="ECO:0000313" key="3">
    <source>
        <dbReference type="EMBL" id="HIU36034.1"/>
    </source>
</evidence>
<evidence type="ECO:0000313" key="4">
    <source>
        <dbReference type="Proteomes" id="UP000824071"/>
    </source>
</evidence>
<comment type="caution">
    <text evidence="3">The sequence shown here is derived from an EMBL/GenBank/DDBJ whole genome shotgun (WGS) entry which is preliminary data.</text>
</comment>
<dbReference type="Gene3D" id="2.20.28.50">
    <property type="entry name" value="degv family protein"/>
    <property type="match status" value="1"/>
</dbReference>
<accession>A0A9D1IHD6</accession>
<reference evidence="3" key="2">
    <citation type="journal article" date="2021" name="PeerJ">
        <title>Extensive microbial diversity within the chicken gut microbiome revealed by metagenomics and culture.</title>
        <authorList>
            <person name="Gilroy R."/>
            <person name="Ravi A."/>
            <person name="Getino M."/>
            <person name="Pursley I."/>
            <person name="Horton D.L."/>
            <person name="Alikhan N.F."/>
            <person name="Baker D."/>
            <person name="Gharbi K."/>
            <person name="Hall N."/>
            <person name="Watson M."/>
            <person name="Adriaenssens E.M."/>
            <person name="Foster-Nyarko E."/>
            <person name="Jarju S."/>
            <person name="Secka A."/>
            <person name="Antonio M."/>
            <person name="Oren A."/>
            <person name="Chaudhuri R.R."/>
            <person name="La Ragione R."/>
            <person name="Hildebrand F."/>
            <person name="Pallen M.J."/>
        </authorList>
    </citation>
    <scope>NUCLEOTIDE SEQUENCE</scope>
    <source>
        <strain evidence="3">ChiGjej1B1-19959</strain>
    </source>
</reference>
<protein>
    <submittedName>
        <fullName evidence="3">DegV family protein</fullName>
    </submittedName>
</protein>
<dbReference type="InterPro" id="IPR043168">
    <property type="entry name" value="DegV_C"/>
</dbReference>
<dbReference type="Gene3D" id="3.30.1180.10">
    <property type="match status" value="1"/>
</dbReference>
<dbReference type="PANTHER" id="PTHR33434">
    <property type="entry name" value="DEGV DOMAIN-CONTAINING PROTEIN DR_1986-RELATED"/>
    <property type="match status" value="1"/>
</dbReference>
<dbReference type="InterPro" id="IPR003797">
    <property type="entry name" value="DegV"/>
</dbReference>
<sequence>MASFTLSCCSTADLPREYFESRDIRYTCFHFNMDGKEYPDDLGQSIPFSEFYRRIADGAQPTTSQINVQQYVEYFEPMLEAGETVLHIAFSSGLSGSVNSARMARETLLETYPQAELYIVDSLAASSGYGLLVDAAADLRDSGKSAQEVRDWVEENRLDLHHWFFSTDLTSYIRGGRVTPVAGFFGTVLKICPLLNVNDEGKLIPRQKCRGKAKAIDEIVAKMVEHAKDGVNYSGKCFISNSACLEDARAVAERIEKTFPHLNGKVMINSIGTVIGAHTGPGTVALFFFGDKRGA</sequence>
<keyword evidence="2" id="KW-0446">Lipid-binding</keyword>
<organism evidence="3 4">
    <name type="scientific">Candidatus Fimenecus excrementigallinarum</name>
    <dbReference type="NCBI Taxonomy" id="2840816"/>
    <lineage>
        <taxon>Bacteria</taxon>
        <taxon>Bacillati</taxon>
        <taxon>Bacillota</taxon>
        <taxon>Clostridia</taxon>
        <taxon>Candidatus Fimenecus</taxon>
    </lineage>
</organism>
<dbReference type="SUPFAM" id="SSF82549">
    <property type="entry name" value="DAK1/DegV-like"/>
    <property type="match status" value="1"/>
</dbReference>
<dbReference type="Pfam" id="PF02645">
    <property type="entry name" value="DegV"/>
    <property type="match status" value="1"/>
</dbReference>
<dbReference type="PANTHER" id="PTHR33434:SF3">
    <property type="entry name" value="DEGV DOMAIN-CONTAINING PROTEIN YITS"/>
    <property type="match status" value="1"/>
</dbReference>
<evidence type="ECO:0000256" key="1">
    <source>
        <dbReference type="ARBA" id="ARBA00003238"/>
    </source>
</evidence>
<dbReference type="Proteomes" id="UP000824071">
    <property type="component" value="Unassembled WGS sequence"/>
</dbReference>
<dbReference type="NCBIfam" id="TIGR00762">
    <property type="entry name" value="DegV"/>
    <property type="match status" value="1"/>
</dbReference>
<dbReference type="EMBL" id="DVMW01000033">
    <property type="protein sequence ID" value="HIU36034.1"/>
    <property type="molecule type" value="Genomic_DNA"/>
</dbReference>
<dbReference type="AlphaFoldDB" id="A0A9D1IHD6"/>
<reference evidence="3" key="1">
    <citation type="submission" date="2020-10" db="EMBL/GenBank/DDBJ databases">
        <authorList>
            <person name="Gilroy R."/>
        </authorList>
    </citation>
    <scope>NUCLEOTIDE SEQUENCE</scope>
    <source>
        <strain evidence="3">ChiGjej1B1-19959</strain>
    </source>
</reference>